<evidence type="ECO:0000256" key="2">
    <source>
        <dbReference type="SAM" id="SignalP"/>
    </source>
</evidence>
<evidence type="ECO:0008006" key="5">
    <source>
        <dbReference type="Google" id="ProtNLM"/>
    </source>
</evidence>
<feature type="signal peptide" evidence="2">
    <location>
        <begin position="1"/>
        <end position="26"/>
    </location>
</feature>
<feature type="chain" id="PRO_5032329938" description="Glycosyltransferase family 92 protein" evidence="2">
    <location>
        <begin position="27"/>
        <end position="506"/>
    </location>
</feature>
<proteinExistence type="predicted"/>
<dbReference type="Proteomes" id="UP000626109">
    <property type="component" value="Unassembled WGS sequence"/>
</dbReference>
<gene>
    <name evidence="3" type="ORF">PGLA2088_LOCUS11711</name>
</gene>
<keyword evidence="2" id="KW-0732">Signal</keyword>
<evidence type="ECO:0000313" key="4">
    <source>
        <dbReference type="Proteomes" id="UP000626109"/>
    </source>
</evidence>
<protein>
    <recommendedName>
        <fullName evidence="5">Glycosyltransferase family 92 protein</fullName>
    </recommendedName>
</protein>
<name>A0A813ISG4_POLGL</name>
<dbReference type="EMBL" id="CAJNNW010013658">
    <property type="protein sequence ID" value="CAE8655626.1"/>
    <property type="molecule type" value="Genomic_DNA"/>
</dbReference>
<reference evidence="3" key="1">
    <citation type="submission" date="2021-02" db="EMBL/GenBank/DDBJ databases">
        <authorList>
            <person name="Dougan E. K."/>
            <person name="Rhodes N."/>
            <person name="Thang M."/>
            <person name="Chan C."/>
        </authorList>
    </citation>
    <scope>NUCLEOTIDE SEQUENCE</scope>
</reference>
<organism evidence="3 4">
    <name type="scientific">Polarella glacialis</name>
    <name type="common">Dinoflagellate</name>
    <dbReference type="NCBI Taxonomy" id="89957"/>
    <lineage>
        <taxon>Eukaryota</taxon>
        <taxon>Sar</taxon>
        <taxon>Alveolata</taxon>
        <taxon>Dinophyceae</taxon>
        <taxon>Suessiales</taxon>
        <taxon>Suessiaceae</taxon>
        <taxon>Polarella</taxon>
    </lineage>
</organism>
<feature type="region of interest" description="Disordered" evidence="1">
    <location>
        <begin position="44"/>
        <end position="63"/>
    </location>
</feature>
<evidence type="ECO:0000256" key="1">
    <source>
        <dbReference type="SAM" id="MobiDB-lite"/>
    </source>
</evidence>
<dbReference type="AlphaFoldDB" id="A0A813ISG4"/>
<sequence length="506" mass="55986">MGAALPVRAVLCVILAFALTDRLGSAWELTEAAEAVSALRQAGTSLESGSPSSSSPSSSSSSPALLAEASLSGAAALAGLEETTSSDPTARRELEALASSGPSPADRAELFFRRRQGVQVVGDRVFLLPPPAPTPSTRNIFLITAFSHDDLSQWPLMGHFITHYRDRIGIDPKHMMIILHSDHQNVTGLTRLAKRLRRRYGVGYLIPDIQPYTSQSHMVLKHSVIAQFVKRTDWVFQVDADEFAYLPQGLQAEELIARLEGNGNNIIYGYMIDQLAPDGSIDLVPAVTKSLFEQYPLVCAVTTMLQRSDPRKVTAYRGYLRTTAGNHDVIGCSGGDSAVCSEDQVKDVEQWLGPAFETFPLNGNHLFTISPPDTVVTLRHFKWVAGLSQKLVRRRQTEAYTTWFYELIINSLHWESEKGVSFPDDIIKRLCQPQISYRSGASAWLSSEELINLFFNIKQATVDEMAENAGLHTKEERDGHFGKIFQRLMQSTVTRDYSIPTADRVS</sequence>
<evidence type="ECO:0000313" key="3">
    <source>
        <dbReference type="EMBL" id="CAE8655626.1"/>
    </source>
</evidence>
<accession>A0A813ISG4</accession>
<comment type="caution">
    <text evidence="3">The sequence shown here is derived from an EMBL/GenBank/DDBJ whole genome shotgun (WGS) entry which is preliminary data.</text>
</comment>